<dbReference type="Gene3D" id="1.10.260.40">
    <property type="entry name" value="lambda repressor-like DNA-binding domains"/>
    <property type="match status" value="1"/>
</dbReference>
<dbReference type="InterPro" id="IPR001387">
    <property type="entry name" value="Cro/C1-type_HTH"/>
</dbReference>
<feature type="domain" description="HTH cro/C1-type" evidence="1">
    <location>
        <begin position="25"/>
        <end position="79"/>
    </location>
</feature>
<keyword evidence="2" id="KW-0238">DNA-binding</keyword>
<dbReference type="InterPro" id="IPR010982">
    <property type="entry name" value="Lambda_DNA-bd_dom_sf"/>
</dbReference>
<evidence type="ECO:0000259" key="1">
    <source>
        <dbReference type="PROSITE" id="PS50943"/>
    </source>
</evidence>
<organism evidence="2 3">
    <name type="scientific">Streptomyces silvensis</name>
    <dbReference type="NCBI Taxonomy" id="1765722"/>
    <lineage>
        <taxon>Bacteria</taxon>
        <taxon>Bacillati</taxon>
        <taxon>Actinomycetota</taxon>
        <taxon>Actinomycetes</taxon>
        <taxon>Kitasatosporales</taxon>
        <taxon>Streptomycetaceae</taxon>
        <taxon>Streptomyces</taxon>
    </lineage>
</organism>
<evidence type="ECO:0000313" key="2">
    <source>
        <dbReference type="EMBL" id="KUF14824.1"/>
    </source>
</evidence>
<accession>A0A0W7WWJ9</accession>
<dbReference type="AlphaFoldDB" id="A0A0W7WWJ9"/>
<protein>
    <submittedName>
        <fullName evidence="2">DNA-binding protein</fullName>
    </submittedName>
</protein>
<dbReference type="OrthoDB" id="3865941at2"/>
<name>A0A0W7WWJ9_9ACTN</name>
<dbReference type="SMART" id="SM00530">
    <property type="entry name" value="HTH_XRE"/>
    <property type="match status" value="1"/>
</dbReference>
<dbReference type="GO" id="GO:0003677">
    <property type="term" value="F:DNA binding"/>
    <property type="evidence" value="ECO:0007669"/>
    <property type="project" value="UniProtKB-KW"/>
</dbReference>
<keyword evidence="3" id="KW-1185">Reference proteome</keyword>
<dbReference type="CDD" id="cd00093">
    <property type="entry name" value="HTH_XRE"/>
    <property type="match status" value="1"/>
</dbReference>
<dbReference type="Proteomes" id="UP000054804">
    <property type="component" value="Unassembled WGS sequence"/>
</dbReference>
<gene>
    <name evidence="2" type="ORF">AT728_35660</name>
</gene>
<proteinExistence type="predicted"/>
<evidence type="ECO:0000313" key="3">
    <source>
        <dbReference type="Proteomes" id="UP000054804"/>
    </source>
</evidence>
<dbReference type="RefSeq" id="WP_058851057.1">
    <property type="nucleotide sequence ID" value="NZ_LOCL01000052.1"/>
</dbReference>
<dbReference type="SUPFAM" id="SSF47413">
    <property type="entry name" value="lambda repressor-like DNA-binding domains"/>
    <property type="match status" value="1"/>
</dbReference>
<comment type="caution">
    <text evidence="2">The sequence shown here is derived from an EMBL/GenBank/DDBJ whole genome shotgun (WGS) entry which is preliminary data.</text>
</comment>
<reference evidence="2 3" key="1">
    <citation type="submission" date="2015-12" db="EMBL/GenBank/DDBJ databases">
        <title>Draft genome sequence of Streptomyces silvensis ATCC 53525, a producer of novel hormone antagonists.</title>
        <authorList>
            <person name="Johnston C.W."/>
            <person name="Li Y."/>
            <person name="Magarvey N.A."/>
        </authorList>
    </citation>
    <scope>NUCLEOTIDE SEQUENCE [LARGE SCALE GENOMIC DNA]</scope>
    <source>
        <strain evidence="2 3">ATCC 53525</strain>
    </source>
</reference>
<dbReference type="PROSITE" id="PS50943">
    <property type="entry name" value="HTH_CROC1"/>
    <property type="match status" value="1"/>
</dbReference>
<sequence length="429" mass="45968">MRADQFWNSGTVHSLIADLDPGGLIRIGRQGLGWRQADLGARIGCSASTVSRLEQCGRHADLTLLRHAAKEVGVPTNVLVASLGLTGPQRSKVAPEWPHCAEEDRMRRRTLLAVAGLAAPAALLTGVEDAFASMPDPTGSPVPLDRRLAQARVLFDGGKNTELLKRMPSLLADAHHATRSREEAALARLSATYSLASQVLTKLGHYEQSRLAADRATLYAEWSNSPIVAAAAAREMSIVLRHLDQPAAAERHIHDAVSAIEATGLTTDAQAAAYAQMLCTTSYTAARAGDRDQAASMIREARRAARDLPSLAPAGRLFPITPASVRLYTVGVHWALADPGAAMEAGRGLHAGQFTTAERQCRVHTDLGRVQWMAGKPEQAARSFLAAARISVGEIRDRPSIRKTVAEIHRRHPRVTGVRELATVAGIAA</sequence>
<dbReference type="EMBL" id="LOCL01000052">
    <property type="protein sequence ID" value="KUF14824.1"/>
    <property type="molecule type" value="Genomic_DNA"/>
</dbReference>
<dbReference type="STRING" id="1765722.AT728_35660"/>